<dbReference type="OrthoDB" id="9769764at2"/>
<dbReference type="PIRSF" id="PIRSF039026">
    <property type="entry name" value="SiaP"/>
    <property type="match status" value="1"/>
</dbReference>
<evidence type="ECO:0000256" key="3">
    <source>
        <dbReference type="PIRSR" id="PIRSR039026-2"/>
    </source>
</evidence>
<feature type="binding site" evidence="2">
    <location>
        <position position="190"/>
    </location>
    <ligand>
        <name>substrate</name>
    </ligand>
</feature>
<dbReference type="CDD" id="cd13604">
    <property type="entry name" value="PBP2_TRAP_ketoacid_lactate_like"/>
    <property type="match status" value="1"/>
</dbReference>
<dbReference type="RefSeq" id="WP_046479651.1">
    <property type="nucleotide sequence ID" value="NZ_LN829118.1"/>
</dbReference>
<gene>
    <name evidence="4" type="ORF">YBN1229_v1_4027</name>
</gene>
<dbReference type="Gene3D" id="3.40.190.170">
    <property type="entry name" value="Bacterial extracellular solute-binding protein, family 7"/>
    <property type="match status" value="1"/>
</dbReference>
<keyword evidence="3" id="KW-0479">Metal-binding</keyword>
<feature type="binding site" evidence="3">
    <location>
        <position position="227"/>
    </location>
    <ligand>
        <name>substrate</name>
    </ligand>
</feature>
<feature type="binding site" evidence="2">
    <location>
        <position position="169"/>
    </location>
    <ligand>
        <name>substrate</name>
    </ligand>
</feature>
<dbReference type="NCBIfam" id="TIGR01409">
    <property type="entry name" value="TAT_signal_seq"/>
    <property type="match status" value="1"/>
</dbReference>
<dbReference type="InterPro" id="IPR019546">
    <property type="entry name" value="TAT_signal_bac_arc"/>
</dbReference>
<dbReference type="PANTHER" id="PTHR33376">
    <property type="match status" value="1"/>
</dbReference>
<name>A0A0D6JKU8_9HYPH</name>
<sequence>MTSKTDTKSVSRRRFLKGSAIAAGTAAVGTVAMPNVSRAETITLKMQSSWGASDIFQEMAKQYTDRCEAMSGNRLKFDLLPAGAVVKAFQVQDACSDGVIDAAHTVSAYWYGKNKAASLFGTGPVLGCDATQMLAWIQSKDGRELYRELTQDILGLDVVGFFAMPMPTQPLGWFKKEIKTAEDMNGVKYRTVGLATDIMQGMGLAVTQLPGGEIVPALERGVIDAFEFNNPTSDRQFGAQNVSKHYMLGSYHQAAEFFEIIFSKKKFDGLPQEIKAILEYGAEAANTANYALALDRYSADLQGLMNEDGVTVARTPKAVMEAQLKSWDKVLEKLEQDAFFKKVVDSQRKWSERVAFYYLMNAADYRLAYEHYFPNKLKMG</sequence>
<dbReference type="PANTHER" id="PTHR33376:SF5">
    <property type="entry name" value="EXTRACYTOPLASMIC SOLUTE RECEPTOR PROTEIN"/>
    <property type="match status" value="1"/>
</dbReference>
<dbReference type="InterPro" id="IPR018389">
    <property type="entry name" value="DctP_fam"/>
</dbReference>
<dbReference type="AlphaFoldDB" id="A0A0D6JKU8"/>
<keyword evidence="1" id="KW-0732">Signal</keyword>
<dbReference type="PROSITE" id="PS51318">
    <property type="entry name" value="TAT"/>
    <property type="match status" value="1"/>
</dbReference>
<evidence type="ECO:0000313" key="5">
    <source>
        <dbReference type="Proteomes" id="UP000033187"/>
    </source>
</evidence>
<dbReference type="InterPro" id="IPR026289">
    <property type="entry name" value="SBP_TakP-like"/>
</dbReference>
<dbReference type="GO" id="GO:0055085">
    <property type="term" value="P:transmembrane transport"/>
    <property type="evidence" value="ECO:0007669"/>
    <property type="project" value="InterPro"/>
</dbReference>
<dbReference type="GO" id="GO:0031317">
    <property type="term" value="C:tripartite ATP-independent periplasmic transporter complex"/>
    <property type="evidence" value="ECO:0007669"/>
    <property type="project" value="InterPro"/>
</dbReference>
<organism evidence="4 5">
    <name type="scientific">Candidatus Filomicrobium marinum</name>
    <dbReference type="NCBI Taxonomy" id="1608628"/>
    <lineage>
        <taxon>Bacteria</taxon>
        <taxon>Pseudomonadati</taxon>
        <taxon>Pseudomonadota</taxon>
        <taxon>Alphaproteobacteria</taxon>
        <taxon>Hyphomicrobiales</taxon>
        <taxon>Hyphomicrobiaceae</taxon>
        <taxon>Filomicrobium</taxon>
    </lineage>
</organism>
<dbReference type="Pfam" id="PF03480">
    <property type="entry name" value="DctP"/>
    <property type="match status" value="1"/>
</dbReference>
<evidence type="ECO:0000313" key="4">
    <source>
        <dbReference type="EMBL" id="CPR22594.1"/>
    </source>
</evidence>
<dbReference type="GO" id="GO:0046872">
    <property type="term" value="F:metal ion binding"/>
    <property type="evidence" value="ECO:0007669"/>
    <property type="project" value="UniProtKB-KW"/>
</dbReference>
<dbReference type="EMBL" id="LN829119">
    <property type="protein sequence ID" value="CPR22594.1"/>
    <property type="molecule type" value="Genomic_DNA"/>
</dbReference>
<dbReference type="InterPro" id="IPR038404">
    <property type="entry name" value="TRAP_DctP_sf"/>
</dbReference>
<dbReference type="Proteomes" id="UP000033187">
    <property type="component" value="Chromosome 1"/>
</dbReference>
<reference evidence="5" key="1">
    <citation type="submission" date="2015-02" db="EMBL/GenBank/DDBJ databases">
        <authorList>
            <person name="Chooi Y.-H."/>
        </authorList>
    </citation>
    <scope>NUCLEOTIDE SEQUENCE [LARGE SCALE GENOMIC DNA]</scope>
    <source>
        <strain evidence="5">strain Y</strain>
    </source>
</reference>
<proteinExistence type="predicted"/>
<feature type="binding site" evidence="3">
    <location>
        <position position="253"/>
    </location>
    <ligand>
        <name>substrate</name>
    </ligand>
</feature>
<evidence type="ECO:0000256" key="2">
    <source>
        <dbReference type="PIRSR" id="PIRSR039026-1"/>
    </source>
</evidence>
<keyword evidence="5" id="KW-1185">Reference proteome</keyword>
<dbReference type="KEGG" id="fil:BN1229_v1_4040"/>
<dbReference type="InterPro" id="IPR006311">
    <property type="entry name" value="TAT_signal"/>
</dbReference>
<protein>
    <submittedName>
        <fullName evidence="4">Putative substrate-binding component of transporter</fullName>
    </submittedName>
</protein>
<accession>A0A0D6JKU8</accession>
<dbReference type="NCBIfam" id="NF037995">
    <property type="entry name" value="TRAP_S1"/>
    <property type="match status" value="1"/>
</dbReference>
<evidence type="ECO:0000256" key="1">
    <source>
        <dbReference type="ARBA" id="ARBA00022729"/>
    </source>
</evidence>
<feature type="binding site" evidence="3">
    <location>
        <position position="228"/>
    </location>
    <ligand>
        <name>Na(+)</name>
        <dbReference type="ChEBI" id="CHEBI:29101"/>
    </ligand>
</feature>
<dbReference type="Gene3D" id="3.40.190.10">
    <property type="entry name" value="Periplasmic binding protein-like II"/>
    <property type="match status" value="1"/>
</dbReference>
<dbReference type="KEGG" id="fiy:BN1229_v1_4027"/>